<dbReference type="EMBL" id="VMGH01000049">
    <property type="protein sequence ID" value="TSC90992.1"/>
    <property type="molecule type" value="Genomic_DNA"/>
</dbReference>
<evidence type="ECO:0000313" key="2">
    <source>
        <dbReference type="Proteomes" id="UP000318296"/>
    </source>
</evidence>
<proteinExistence type="predicted"/>
<protein>
    <recommendedName>
        <fullName evidence="3">Polymerase nucleotidyl transferase domain-containing protein</fullName>
    </recommendedName>
</protein>
<dbReference type="AlphaFoldDB" id="A0A554LDN5"/>
<evidence type="ECO:0008006" key="3">
    <source>
        <dbReference type="Google" id="ProtNLM"/>
    </source>
</evidence>
<dbReference type="Proteomes" id="UP000318296">
    <property type="component" value="Unassembled WGS sequence"/>
</dbReference>
<feature type="non-terminal residue" evidence="1">
    <location>
        <position position="1"/>
    </location>
</feature>
<evidence type="ECO:0000313" key="1">
    <source>
        <dbReference type="EMBL" id="TSC90992.1"/>
    </source>
</evidence>
<comment type="caution">
    <text evidence="1">The sequence shown here is derived from an EMBL/GenBank/DDBJ whole genome shotgun (WGS) entry which is preliminary data.</text>
</comment>
<gene>
    <name evidence="1" type="ORF">CEN92_334</name>
</gene>
<accession>A0A554LDN5</accession>
<sequence length="252" mass="29893">QGFWFLKGREKIINIRKERVQISKGKIKRAIYYVRFLKFVPFIRSISIANSLSFYNAKKSSDIDLFIITQKNRLWITRTSTALLLTALGVKRRKGRNNDPDRFCLSFFATTKSLNLKSIYQYPFDPYLSFWIAGLKPIYGVATFGRFVTKNIWYKKELPNHQHKLIKTIPNKSFLGFLRFIVEKFINLLGANSIDKWLYKWQSRMVIEGADWDDVGIGIIAKRQILKTHAHDKRQYFREKLKERLRENLKMV</sequence>
<reference evidence="1 2" key="1">
    <citation type="submission" date="2017-07" db="EMBL/GenBank/DDBJ databases">
        <title>Mechanisms for carbon and nitrogen cycling indicate functional differentiation within the Candidate Phyla Radiation.</title>
        <authorList>
            <person name="Danczak R.E."/>
            <person name="Johnston M.D."/>
            <person name="Kenah C."/>
            <person name="Slattery M."/>
            <person name="Wrighton K.C."/>
            <person name="Wilkins M.J."/>
        </authorList>
    </citation>
    <scope>NUCLEOTIDE SEQUENCE [LARGE SCALE GENOMIC DNA]</scope>
    <source>
        <strain evidence="1">Licking1014_96</strain>
    </source>
</reference>
<name>A0A554LDN5_9BACT</name>
<organism evidence="1 2">
    <name type="scientific">Candidatus Berkelbacteria bacterium Licking1014_96</name>
    <dbReference type="NCBI Taxonomy" id="2017149"/>
    <lineage>
        <taxon>Bacteria</taxon>
        <taxon>Candidatus Berkelbacteria</taxon>
    </lineage>
</organism>